<dbReference type="SUPFAM" id="SSF52540">
    <property type="entry name" value="P-loop containing nucleoside triphosphate hydrolases"/>
    <property type="match status" value="1"/>
</dbReference>
<evidence type="ECO:0000313" key="4">
    <source>
        <dbReference type="EMBL" id="AMW12132.1"/>
    </source>
</evidence>
<keyword evidence="2" id="KW-0963">Cytoplasm</keyword>
<dbReference type="GO" id="GO:0043531">
    <property type="term" value="F:ADP binding"/>
    <property type="evidence" value="ECO:0007669"/>
    <property type="project" value="InterPro"/>
</dbReference>
<dbReference type="PANTHER" id="PTHR45954:SF1">
    <property type="entry name" value="LD33695P"/>
    <property type="match status" value="1"/>
</dbReference>
<sequence>MVRDLSNRGQDALAAAWTVLREWLQVDLQGQEVFQLLVDEPDRGVRALAARLERTGIPGFTAEVSGGMLGKLVQIASAEAVHVHQDRDHPPGNLSRPAELPPDIAAFTGRISELERLTELVGAAESRSSTPIIVVDGPPGVGKSALTIHFAHMISRRYPDGQLYVNLQGATPGLAPLNPIDVLGRFLRALGMDGKEIPVDTGEAATRFRSLVSGRKMLIMLDNAASAMQARQLIPAGTGCAVLITSREVLATLDGVVHLHLSVLSATEAVTLLGKFAGEGRVTAEPDATATLARQCGLLPLALRIAGARLAARPSWSLQALAGRLMDERARLNELQLGDLAVRASFGISYEALSAVDGPAEASCARTFRLLGLLEGPDVSVDVVAALIGGTHEATDEALERLVDAQLLESSSPGRYQMHDLLRLFAREHAFRDDAQDDRRLALHRTFEFFLSRARGASARLQPTDPRRTVQKVDDEPWFATRTLALDWLEAERPNVVAAAQQAAAAPDQFGAIATQIADALFWFCHLRAYPRDLAVLGRLALATAQRLGDREGEGQSLHNLCIANLRLRRFEEAVRHGNRGLEVRREIGDHYGEGRTLDALGRIHYMMGRFEDAVEYGEKSLAIARRIRDRYSESAVLCNLVPAYQAMRRYTEAITCGQESLAIRTELGDRYGEGRMRMSLGVAYQASGRLDEALLCYEESLSVFRDIGDRYDEGRSLFQLAVAHSLGGRFSKAIEFCECSITVRRETADRYGEGESLHQLGELLRNIGDEDAARERLDQALLIFEELGVPNAEEVRTLLAT</sequence>
<dbReference type="PRINTS" id="PR00364">
    <property type="entry name" value="DISEASERSIST"/>
</dbReference>
<dbReference type="PANTHER" id="PTHR45954">
    <property type="entry name" value="LD33695P"/>
    <property type="match status" value="1"/>
</dbReference>
<dbReference type="InterPro" id="IPR052386">
    <property type="entry name" value="GPSM"/>
</dbReference>
<gene>
    <name evidence="4" type="ORF">A4E84_23125</name>
</gene>
<dbReference type="Gene3D" id="1.25.40.10">
    <property type="entry name" value="Tetratricopeptide repeat domain"/>
    <property type="match status" value="2"/>
</dbReference>
<proteinExistence type="predicted"/>
<keyword evidence="5" id="KW-1185">Reference proteome</keyword>
<dbReference type="SUPFAM" id="SSF48452">
    <property type="entry name" value="TPR-like"/>
    <property type="match status" value="1"/>
</dbReference>
<reference evidence="5" key="1">
    <citation type="submission" date="2016-04" db="EMBL/GenBank/DDBJ databases">
        <authorList>
            <person name="Zhang B."/>
        </authorList>
    </citation>
    <scope>NUCLEOTIDE SEQUENCE [LARGE SCALE GENOMIC DNA]</scope>
    <source>
        <strain evidence="5">S10</strain>
    </source>
</reference>
<dbReference type="AlphaFoldDB" id="A0A143C401"/>
<evidence type="ECO:0000313" key="5">
    <source>
        <dbReference type="Proteomes" id="UP000076096"/>
    </source>
</evidence>
<accession>A0A143C401</accession>
<dbReference type="GO" id="GO:0001965">
    <property type="term" value="F:G-protein alpha-subunit binding"/>
    <property type="evidence" value="ECO:0007669"/>
    <property type="project" value="TreeGrafter"/>
</dbReference>
<keyword evidence="3" id="KW-0677">Repeat</keyword>
<dbReference type="Gene3D" id="3.40.50.300">
    <property type="entry name" value="P-loop containing nucleotide triphosphate hydrolases"/>
    <property type="match status" value="1"/>
</dbReference>
<dbReference type="STRING" id="1783515.A4E84_23125"/>
<dbReference type="Proteomes" id="UP000076096">
    <property type="component" value="Chromosome"/>
</dbReference>
<dbReference type="KEGG" id="stsi:A4E84_23125"/>
<dbReference type="EMBL" id="CP015098">
    <property type="protein sequence ID" value="AMW12132.1"/>
    <property type="molecule type" value="Genomic_DNA"/>
</dbReference>
<dbReference type="SMART" id="SM00028">
    <property type="entry name" value="TPR"/>
    <property type="match status" value="6"/>
</dbReference>
<evidence type="ECO:0000256" key="3">
    <source>
        <dbReference type="ARBA" id="ARBA00022737"/>
    </source>
</evidence>
<dbReference type="GO" id="GO:0005938">
    <property type="term" value="C:cell cortex"/>
    <property type="evidence" value="ECO:0007669"/>
    <property type="project" value="TreeGrafter"/>
</dbReference>
<protein>
    <submittedName>
        <fullName evidence="4">Uncharacterized protein</fullName>
    </submittedName>
</protein>
<evidence type="ECO:0000256" key="2">
    <source>
        <dbReference type="ARBA" id="ARBA00022490"/>
    </source>
</evidence>
<dbReference type="InterPro" id="IPR011990">
    <property type="entry name" value="TPR-like_helical_dom_sf"/>
</dbReference>
<comment type="subcellular location">
    <subcellularLocation>
        <location evidence="1">Cytoplasm</location>
    </subcellularLocation>
</comment>
<evidence type="ECO:0000256" key="1">
    <source>
        <dbReference type="ARBA" id="ARBA00004496"/>
    </source>
</evidence>
<dbReference type="GO" id="GO:0005092">
    <property type="term" value="F:GDP-dissociation inhibitor activity"/>
    <property type="evidence" value="ECO:0007669"/>
    <property type="project" value="TreeGrafter"/>
</dbReference>
<dbReference type="Pfam" id="PF13424">
    <property type="entry name" value="TPR_12"/>
    <property type="match status" value="3"/>
</dbReference>
<name>A0A143C401_9ACTN</name>
<dbReference type="InterPro" id="IPR027417">
    <property type="entry name" value="P-loop_NTPase"/>
</dbReference>
<organism evidence="4 5">
    <name type="scientific">Streptomyces qaidamensis</name>
    <dbReference type="NCBI Taxonomy" id="1783515"/>
    <lineage>
        <taxon>Bacteria</taxon>
        <taxon>Bacillati</taxon>
        <taxon>Actinomycetota</taxon>
        <taxon>Actinomycetes</taxon>
        <taxon>Kitasatosporales</taxon>
        <taxon>Streptomycetaceae</taxon>
        <taxon>Streptomyces</taxon>
        <taxon>Streptomyces aurantiacus group</taxon>
    </lineage>
</organism>
<dbReference type="InterPro" id="IPR019734">
    <property type="entry name" value="TPR_rpt"/>
</dbReference>
<dbReference type="RefSeq" id="WP_062928417.1">
    <property type="nucleotide sequence ID" value="NZ_CP015098.1"/>
</dbReference>